<proteinExistence type="inferred from homology"/>
<dbReference type="Proteomes" id="UP000054226">
    <property type="component" value="Unassembled WGS sequence"/>
</dbReference>
<keyword evidence="3" id="KW-0520">NAD</keyword>
<dbReference type="InterPro" id="IPR051265">
    <property type="entry name" value="HIBADH-related_NP60_sf"/>
</dbReference>
<accession>M2YE41</accession>
<evidence type="ECO:0000256" key="1">
    <source>
        <dbReference type="ARBA" id="ARBA00009080"/>
    </source>
</evidence>
<dbReference type="GO" id="GO:0051287">
    <property type="term" value="F:NAD binding"/>
    <property type="evidence" value="ECO:0007669"/>
    <property type="project" value="InterPro"/>
</dbReference>
<keyword evidence="8" id="KW-1185">Reference proteome</keyword>
<keyword evidence="2" id="KW-0560">Oxidoreductase</keyword>
<feature type="domain" description="3-hydroxyisobutyrate dehydrogenase-like NAD-binding" evidence="6">
    <location>
        <begin position="168"/>
        <end position="286"/>
    </location>
</feature>
<dbReference type="InterPro" id="IPR036291">
    <property type="entry name" value="NAD(P)-bd_dom_sf"/>
</dbReference>
<protein>
    <submittedName>
        <fullName evidence="7">2-hydroxy-3-oxopropionate reductase</fullName>
    </submittedName>
</protein>
<dbReference type="PANTHER" id="PTHR43580">
    <property type="entry name" value="OXIDOREDUCTASE GLYR1-RELATED"/>
    <property type="match status" value="1"/>
</dbReference>
<dbReference type="InterPro" id="IPR013328">
    <property type="entry name" value="6PGD_dom2"/>
</dbReference>
<feature type="domain" description="6-phosphogluconate dehydrogenase NADP-binding" evidence="5">
    <location>
        <begin position="8"/>
        <end position="163"/>
    </location>
</feature>
<dbReference type="Gene3D" id="3.40.50.720">
    <property type="entry name" value="NAD(P)-binding Rossmann-like Domain"/>
    <property type="match status" value="1"/>
</dbReference>
<evidence type="ECO:0000256" key="2">
    <source>
        <dbReference type="ARBA" id="ARBA00023002"/>
    </source>
</evidence>
<evidence type="ECO:0000259" key="5">
    <source>
        <dbReference type="Pfam" id="PF03446"/>
    </source>
</evidence>
<dbReference type="InterPro" id="IPR029154">
    <property type="entry name" value="HIBADH-like_NADP-bd"/>
</dbReference>
<organism evidence="7 8">
    <name type="scientific">Amycolatopsis decaplanina DSM 44594</name>
    <dbReference type="NCBI Taxonomy" id="1284240"/>
    <lineage>
        <taxon>Bacteria</taxon>
        <taxon>Bacillati</taxon>
        <taxon>Actinomycetota</taxon>
        <taxon>Actinomycetes</taxon>
        <taxon>Pseudonocardiales</taxon>
        <taxon>Pseudonocardiaceae</taxon>
        <taxon>Amycolatopsis</taxon>
    </lineage>
</organism>
<evidence type="ECO:0000256" key="4">
    <source>
        <dbReference type="PIRSR" id="PIRSR000103-1"/>
    </source>
</evidence>
<evidence type="ECO:0000256" key="3">
    <source>
        <dbReference type="ARBA" id="ARBA00023027"/>
    </source>
</evidence>
<sequence>MGVMDISRVGFAGLGSMGGPMALNLARAGVPLLVWNRTPGKADQVAEAVEDVAELFARCEVVILMLKDEAAVDAVLDRGGPAFAGRVAGRTIVHMGTTAPGHSRELEAGLRAAGAKYVEAPVSGSRIPAEAGELVAMLAGDPAAIEEIRELFGPMCRETVHCGPVPNGLLMKLAVNVHLTAVVTGLAETVHFARAHGLDLGLLADVLGAGQLASPILRVKAPKLVEEDFAPQASIANVLANVELIAAAAGEAGLELPLIEASRALYAETARRGFGAEDMVAVVKALEARPSPRSEDQLR</sequence>
<dbReference type="PIRSF" id="PIRSF000103">
    <property type="entry name" value="HIBADH"/>
    <property type="match status" value="1"/>
</dbReference>
<dbReference type="GO" id="GO:0050661">
    <property type="term" value="F:NADP binding"/>
    <property type="evidence" value="ECO:0007669"/>
    <property type="project" value="InterPro"/>
</dbReference>
<dbReference type="AlphaFoldDB" id="M2YE41"/>
<dbReference type="Gene3D" id="1.10.1040.10">
    <property type="entry name" value="N-(1-d-carboxylethyl)-l-norvaline Dehydrogenase, domain 2"/>
    <property type="match status" value="1"/>
</dbReference>
<gene>
    <name evidence="7" type="ORF">H074_32377</name>
</gene>
<dbReference type="PANTHER" id="PTHR43580:SF2">
    <property type="entry name" value="CYTOKINE-LIKE NUCLEAR FACTOR N-PAC"/>
    <property type="match status" value="1"/>
</dbReference>
<evidence type="ECO:0000313" key="8">
    <source>
        <dbReference type="Proteomes" id="UP000054226"/>
    </source>
</evidence>
<evidence type="ECO:0000259" key="6">
    <source>
        <dbReference type="Pfam" id="PF14833"/>
    </source>
</evidence>
<evidence type="ECO:0000313" key="7">
    <source>
        <dbReference type="EMBL" id="EME53112.1"/>
    </source>
</evidence>
<dbReference type="Pfam" id="PF03446">
    <property type="entry name" value="NAD_binding_2"/>
    <property type="match status" value="1"/>
</dbReference>
<reference evidence="7 8" key="1">
    <citation type="journal article" date="2013" name="Genome Announc.">
        <title>Draft Genome Sequence of Amycolatopsis decaplanina Strain DSM 44594T.</title>
        <authorList>
            <person name="Kaur N."/>
            <person name="Kumar S."/>
            <person name="Bala M."/>
            <person name="Raghava G.P."/>
            <person name="Mayilraj S."/>
        </authorList>
    </citation>
    <scope>NUCLEOTIDE SEQUENCE [LARGE SCALE GENOMIC DNA]</scope>
    <source>
        <strain evidence="7 8">DSM 44594</strain>
    </source>
</reference>
<name>M2YE41_9PSEU</name>
<dbReference type="SUPFAM" id="SSF51735">
    <property type="entry name" value="NAD(P)-binding Rossmann-fold domains"/>
    <property type="match status" value="1"/>
</dbReference>
<dbReference type="SUPFAM" id="SSF48179">
    <property type="entry name" value="6-phosphogluconate dehydrogenase C-terminal domain-like"/>
    <property type="match status" value="1"/>
</dbReference>
<dbReference type="InterPro" id="IPR008927">
    <property type="entry name" value="6-PGluconate_DH-like_C_sf"/>
</dbReference>
<dbReference type="EMBL" id="AOHO01000074">
    <property type="protein sequence ID" value="EME53112.1"/>
    <property type="molecule type" value="Genomic_DNA"/>
</dbReference>
<dbReference type="Pfam" id="PF14833">
    <property type="entry name" value="NAD_binding_11"/>
    <property type="match status" value="1"/>
</dbReference>
<dbReference type="PATRIC" id="fig|1284240.4.peg.6600"/>
<comment type="similarity">
    <text evidence="1">Belongs to the HIBADH-related family.</text>
</comment>
<comment type="caution">
    <text evidence="7">The sequence shown here is derived from an EMBL/GenBank/DDBJ whole genome shotgun (WGS) entry which is preliminary data.</text>
</comment>
<dbReference type="InterPro" id="IPR015815">
    <property type="entry name" value="HIBADH-related"/>
</dbReference>
<dbReference type="GO" id="GO:0016491">
    <property type="term" value="F:oxidoreductase activity"/>
    <property type="evidence" value="ECO:0007669"/>
    <property type="project" value="UniProtKB-KW"/>
</dbReference>
<dbReference type="InterPro" id="IPR006115">
    <property type="entry name" value="6PGDH_NADP-bd"/>
</dbReference>
<feature type="active site" evidence="4">
    <location>
        <position position="172"/>
    </location>
</feature>